<evidence type="ECO:0000313" key="3">
    <source>
        <dbReference type="Proteomes" id="UP000035955"/>
    </source>
</evidence>
<dbReference type="InterPro" id="IPR008972">
    <property type="entry name" value="Cupredoxin"/>
</dbReference>
<accession>A0A0J6S6G4</accession>
<gene>
    <name evidence="2" type="ORF">VQ02_30305</name>
</gene>
<dbReference type="Proteomes" id="UP000035955">
    <property type="component" value="Unassembled WGS sequence"/>
</dbReference>
<dbReference type="OrthoDB" id="9796416at2"/>
<dbReference type="CDD" id="cd13921">
    <property type="entry name" value="Amicyanin"/>
    <property type="match status" value="1"/>
</dbReference>
<protein>
    <recommendedName>
        <fullName evidence="1">EfeO-type cupredoxin-like domain-containing protein</fullName>
    </recommendedName>
</protein>
<dbReference type="InterPro" id="IPR035668">
    <property type="entry name" value="Amicyanin"/>
</dbReference>
<comment type="caution">
    <text evidence="2">The sequence shown here is derived from an EMBL/GenBank/DDBJ whole genome shotgun (WGS) entry which is preliminary data.</text>
</comment>
<dbReference type="Gene3D" id="2.60.40.420">
    <property type="entry name" value="Cupredoxins - blue copper proteins"/>
    <property type="match status" value="1"/>
</dbReference>
<name>A0A0J6S6G4_9HYPH</name>
<organism evidence="2 3">
    <name type="scientific">Methylobacterium variabile</name>
    <dbReference type="NCBI Taxonomy" id="298794"/>
    <lineage>
        <taxon>Bacteria</taxon>
        <taxon>Pseudomonadati</taxon>
        <taxon>Pseudomonadota</taxon>
        <taxon>Alphaproteobacteria</taxon>
        <taxon>Hyphomicrobiales</taxon>
        <taxon>Methylobacteriaceae</taxon>
        <taxon>Methylobacterium</taxon>
    </lineage>
</organism>
<dbReference type="InterPro" id="IPR052721">
    <property type="entry name" value="ET_Amicyanin"/>
</dbReference>
<evidence type="ECO:0000313" key="2">
    <source>
        <dbReference type="EMBL" id="KMO29217.1"/>
    </source>
</evidence>
<dbReference type="PANTHER" id="PTHR36507:SF1">
    <property type="entry name" value="BLL1555 PROTEIN"/>
    <property type="match status" value="1"/>
</dbReference>
<proteinExistence type="predicted"/>
<dbReference type="PATRIC" id="fig|298794.3.peg.4216"/>
<dbReference type="Pfam" id="PF13473">
    <property type="entry name" value="Cupredoxin_1"/>
    <property type="match status" value="1"/>
</dbReference>
<dbReference type="EMBL" id="LABY01000263">
    <property type="protein sequence ID" value="KMO29217.1"/>
    <property type="molecule type" value="Genomic_DNA"/>
</dbReference>
<dbReference type="AlphaFoldDB" id="A0A0J6S6G4"/>
<dbReference type="InterPro" id="IPR028096">
    <property type="entry name" value="EfeO_Cupredoxin"/>
</dbReference>
<dbReference type="PANTHER" id="PTHR36507">
    <property type="entry name" value="BLL1555 PROTEIN"/>
    <property type="match status" value="1"/>
</dbReference>
<evidence type="ECO:0000259" key="1">
    <source>
        <dbReference type="Pfam" id="PF13473"/>
    </source>
</evidence>
<reference evidence="2 3" key="1">
    <citation type="submission" date="2015-03" db="EMBL/GenBank/DDBJ databases">
        <title>Genome sequencing of Methylobacterium variabile DSM 16961.</title>
        <authorList>
            <person name="Chaudhry V."/>
            <person name="Patil P.B."/>
        </authorList>
    </citation>
    <scope>NUCLEOTIDE SEQUENCE [LARGE SCALE GENOMIC DNA]</scope>
    <source>
        <strain evidence="2 3">DSM 16961</strain>
    </source>
</reference>
<dbReference type="SUPFAM" id="SSF49503">
    <property type="entry name" value="Cupredoxins"/>
    <property type="match status" value="1"/>
</dbReference>
<dbReference type="RefSeq" id="WP_048447962.1">
    <property type="nucleotide sequence ID" value="NZ_LABY01000263.1"/>
</dbReference>
<keyword evidence="3" id="KW-1185">Reference proteome</keyword>
<feature type="domain" description="EfeO-type cupredoxin-like" evidence="1">
    <location>
        <begin position="27"/>
        <end position="126"/>
    </location>
</feature>
<sequence length="131" mass="13520">MPSSSQAGPSPAPLLRRGRQAAFAATLIAALLLGAGAAAESPAPAAAVVVRIDNFTFSPAVVAVAPGTTLTWRNGDDIPHTVVATAGQFRSRALDTDESFSFTFSVPGEYPYFCSLHPHMTGTVVVRVPPG</sequence>